<keyword evidence="2" id="KW-0547">Nucleotide-binding</keyword>
<dbReference type="PROSITE" id="PS50893">
    <property type="entry name" value="ABC_TRANSPORTER_2"/>
    <property type="match status" value="1"/>
</dbReference>
<dbReference type="InterPro" id="IPR003593">
    <property type="entry name" value="AAA+_ATPase"/>
</dbReference>
<dbReference type="SMART" id="SM00382">
    <property type="entry name" value="AAA"/>
    <property type="match status" value="1"/>
</dbReference>
<evidence type="ECO:0000256" key="2">
    <source>
        <dbReference type="ARBA" id="ARBA00022741"/>
    </source>
</evidence>
<dbReference type="InterPro" id="IPR003439">
    <property type="entry name" value="ABC_transporter-like_ATP-bd"/>
</dbReference>
<dbReference type="PANTHER" id="PTHR24220:SF689">
    <property type="entry name" value="LIPOPROTEIN-RELEASING SYSTEM ATP-BINDING PROTEIN LOLD"/>
    <property type="match status" value="1"/>
</dbReference>
<reference evidence="5" key="2">
    <citation type="submission" date="2022-05" db="EMBL/GenBank/DDBJ databases">
        <authorList>
            <person name="Kim J.-S."/>
            <person name="Lee K."/>
            <person name="Suh M."/>
            <person name="Eom M."/>
            <person name="Kim J.-S."/>
            <person name="Kim D.-S."/>
            <person name="Ko S.-H."/>
            <person name="Shin Y."/>
            <person name="Lee J.-S."/>
        </authorList>
    </citation>
    <scope>NUCLEOTIDE SEQUENCE</scope>
    <source>
        <strain evidence="5">N237</strain>
    </source>
</reference>
<keyword evidence="6" id="KW-1185">Reference proteome</keyword>
<sequence length="238" mass="24220">MSMLSTPTSAPASGTDQVAALNATTLYRFFRAGDEETLALKGVSLTVAAGEFVVVAGPSGSGKSTLLSCLAGLDEPDGGSVLVNGSRLSHQSEPRRARARAESIGLLLQSSNLFDHLTVTQNVVLAQRLLGASRPVDASELIASLGLATRAHARPDELSGGELARAGLAVALANDPAVLLADEPTGELDHVTEAQVLQLLSVRAAVGLAIVVASHSPAVAAAADRVVHLVDGKVTPDA</sequence>
<evidence type="ECO:0000256" key="3">
    <source>
        <dbReference type="ARBA" id="ARBA00022840"/>
    </source>
</evidence>
<comment type="similarity">
    <text evidence="1">Belongs to the ABC transporter superfamily.</text>
</comment>
<evidence type="ECO:0000313" key="6">
    <source>
        <dbReference type="Proteomes" id="UP001056336"/>
    </source>
</evidence>
<dbReference type="GO" id="GO:0005524">
    <property type="term" value="F:ATP binding"/>
    <property type="evidence" value="ECO:0007669"/>
    <property type="project" value="UniProtKB-KW"/>
</dbReference>
<dbReference type="Proteomes" id="UP001056336">
    <property type="component" value="Chromosome"/>
</dbReference>
<dbReference type="SUPFAM" id="SSF52540">
    <property type="entry name" value="P-loop containing nucleoside triphosphate hydrolases"/>
    <property type="match status" value="1"/>
</dbReference>
<dbReference type="Gene3D" id="3.40.50.300">
    <property type="entry name" value="P-loop containing nucleotide triphosphate hydrolases"/>
    <property type="match status" value="1"/>
</dbReference>
<organism evidence="5 6">
    <name type="scientific">Jatrophihabitans telluris</name>
    <dbReference type="NCBI Taxonomy" id="2038343"/>
    <lineage>
        <taxon>Bacteria</taxon>
        <taxon>Bacillati</taxon>
        <taxon>Actinomycetota</taxon>
        <taxon>Actinomycetes</taxon>
        <taxon>Jatrophihabitantales</taxon>
        <taxon>Jatrophihabitantaceae</taxon>
        <taxon>Jatrophihabitans</taxon>
    </lineage>
</organism>
<proteinExistence type="inferred from homology"/>
<evidence type="ECO:0000256" key="1">
    <source>
        <dbReference type="ARBA" id="ARBA00005417"/>
    </source>
</evidence>
<accession>A0ABY4QTC5</accession>
<dbReference type="RefSeq" id="WP_249768957.1">
    <property type="nucleotide sequence ID" value="NZ_CP097332.1"/>
</dbReference>
<dbReference type="InterPro" id="IPR017871">
    <property type="entry name" value="ABC_transporter-like_CS"/>
</dbReference>
<dbReference type="PANTHER" id="PTHR24220">
    <property type="entry name" value="IMPORT ATP-BINDING PROTEIN"/>
    <property type="match status" value="1"/>
</dbReference>
<dbReference type="InterPro" id="IPR015854">
    <property type="entry name" value="ABC_transpr_LolD-like"/>
</dbReference>
<dbReference type="EMBL" id="CP097332">
    <property type="protein sequence ID" value="UQX86623.1"/>
    <property type="molecule type" value="Genomic_DNA"/>
</dbReference>
<protein>
    <submittedName>
        <fullName evidence="5">ATP-binding cassette domain-containing protein</fullName>
    </submittedName>
</protein>
<dbReference type="InterPro" id="IPR027417">
    <property type="entry name" value="P-loop_NTPase"/>
</dbReference>
<keyword evidence="3 5" id="KW-0067">ATP-binding</keyword>
<reference evidence="5" key="1">
    <citation type="journal article" date="2018" name="Int. J. Syst. Evol. Microbiol.">
        <title>Jatrophihabitans telluris sp. nov., isolated from sediment soil of lava forest wetlands and the emended description of the genus Jatrophihabitans.</title>
        <authorList>
            <person name="Lee K.C."/>
            <person name="Suh M.K."/>
            <person name="Eom M.K."/>
            <person name="Kim K.K."/>
            <person name="Kim J.S."/>
            <person name="Kim D.S."/>
            <person name="Ko S.H."/>
            <person name="Shin Y.K."/>
            <person name="Lee J.S."/>
        </authorList>
    </citation>
    <scope>NUCLEOTIDE SEQUENCE</scope>
    <source>
        <strain evidence="5">N237</strain>
    </source>
</reference>
<evidence type="ECO:0000313" key="5">
    <source>
        <dbReference type="EMBL" id="UQX86623.1"/>
    </source>
</evidence>
<gene>
    <name evidence="5" type="ORF">M6D93_09880</name>
</gene>
<dbReference type="Pfam" id="PF00005">
    <property type="entry name" value="ABC_tran"/>
    <property type="match status" value="1"/>
</dbReference>
<feature type="domain" description="ABC transporter" evidence="4">
    <location>
        <begin position="21"/>
        <end position="238"/>
    </location>
</feature>
<name>A0ABY4QTC5_9ACTN</name>
<evidence type="ECO:0000259" key="4">
    <source>
        <dbReference type="PROSITE" id="PS50893"/>
    </source>
</evidence>
<dbReference type="PROSITE" id="PS00211">
    <property type="entry name" value="ABC_TRANSPORTER_1"/>
    <property type="match status" value="1"/>
</dbReference>